<evidence type="ECO:0008006" key="3">
    <source>
        <dbReference type="Google" id="ProtNLM"/>
    </source>
</evidence>
<dbReference type="AlphaFoldDB" id="A0A4Q0NSC4"/>
<dbReference type="RefSeq" id="WP_128761381.1">
    <property type="nucleotide sequence ID" value="NZ_QOVI01000004.1"/>
</dbReference>
<comment type="caution">
    <text evidence="1">The sequence shown here is derived from an EMBL/GenBank/DDBJ whole genome shotgun (WGS) entry which is preliminary data.</text>
</comment>
<name>A0A4Q0NSC4_9FLAO</name>
<proteinExistence type="predicted"/>
<gene>
    <name evidence="1" type="ORF">DSM04_10453</name>
</gene>
<keyword evidence="2" id="KW-1185">Reference proteome</keyword>
<sequence length="127" mass="15126">MSYTPRNTRLYNQAIEILKLSRSVSNYLVYDLAHLQNNGNENPFVYFTGDIVRQSDSLAPEILKAESQVFQDDRLKHAESLDRLTTSLYRTCERLERAESNGKDFVRILRREVRKFRRLQHKWMMTL</sequence>
<dbReference type="OrthoDB" id="1441544at2"/>
<reference evidence="1 2" key="1">
    <citation type="submission" date="2018-07" db="EMBL/GenBank/DDBJ databases">
        <title>Leeuwenhoekiella genomics.</title>
        <authorList>
            <person name="Tahon G."/>
            <person name="Willems A."/>
        </authorList>
    </citation>
    <scope>NUCLEOTIDE SEQUENCE [LARGE SCALE GENOMIC DNA]</scope>
    <source>
        <strain evidence="1 2">R-50232</strain>
    </source>
</reference>
<dbReference type="Proteomes" id="UP000289821">
    <property type="component" value="Unassembled WGS sequence"/>
</dbReference>
<organism evidence="1 2">
    <name type="scientific">Leeuwenhoekiella aestuarii</name>
    <dbReference type="NCBI Taxonomy" id="2249426"/>
    <lineage>
        <taxon>Bacteria</taxon>
        <taxon>Pseudomonadati</taxon>
        <taxon>Bacteroidota</taxon>
        <taxon>Flavobacteriia</taxon>
        <taxon>Flavobacteriales</taxon>
        <taxon>Flavobacteriaceae</taxon>
        <taxon>Leeuwenhoekiella</taxon>
    </lineage>
</organism>
<evidence type="ECO:0000313" key="2">
    <source>
        <dbReference type="Proteomes" id="UP000289821"/>
    </source>
</evidence>
<accession>A0A4Q0NSC4</accession>
<evidence type="ECO:0000313" key="1">
    <source>
        <dbReference type="EMBL" id="RXG13949.1"/>
    </source>
</evidence>
<dbReference type="EMBL" id="QOVI01000004">
    <property type="protein sequence ID" value="RXG13949.1"/>
    <property type="molecule type" value="Genomic_DNA"/>
</dbReference>
<protein>
    <recommendedName>
        <fullName evidence="3">Four helix bundle protein</fullName>
    </recommendedName>
</protein>